<dbReference type="RefSeq" id="WP_187752136.1">
    <property type="nucleotide sequence ID" value="NZ_CP060828.1"/>
</dbReference>
<dbReference type="Proteomes" id="UP000516052">
    <property type="component" value="Chromosome"/>
</dbReference>
<feature type="compositionally biased region" description="Basic residues" evidence="1">
    <location>
        <begin position="44"/>
        <end position="55"/>
    </location>
</feature>
<keyword evidence="3" id="KW-1185">Reference proteome</keyword>
<name>A0A7H0IQZ9_9ACTN</name>
<proteinExistence type="predicted"/>
<dbReference type="EMBL" id="CP060828">
    <property type="protein sequence ID" value="QNP75215.1"/>
    <property type="molecule type" value="Genomic_DNA"/>
</dbReference>
<evidence type="ECO:0000313" key="2">
    <source>
        <dbReference type="EMBL" id="QNP75215.1"/>
    </source>
</evidence>
<gene>
    <name evidence="2" type="ORF">IAG44_41300</name>
</gene>
<sequence length="55" mass="5794">MRHAGRPRRALPPAGYRRRHGGEHVGKAGAVPFSGAAGLVTRSPARRNRARGAPA</sequence>
<evidence type="ECO:0000313" key="3">
    <source>
        <dbReference type="Proteomes" id="UP000516052"/>
    </source>
</evidence>
<dbReference type="KEGG" id="sroi:IAG44_41300"/>
<accession>A0A7H0IQZ9</accession>
<evidence type="ECO:0000256" key="1">
    <source>
        <dbReference type="SAM" id="MobiDB-lite"/>
    </source>
</evidence>
<dbReference type="AlphaFoldDB" id="A0A7H0IQZ9"/>
<protein>
    <submittedName>
        <fullName evidence="2">Uncharacterized protein</fullName>
    </submittedName>
</protein>
<feature type="region of interest" description="Disordered" evidence="1">
    <location>
        <begin position="1"/>
        <end position="55"/>
    </location>
</feature>
<reference evidence="2 3" key="1">
    <citation type="submission" date="2020-08" db="EMBL/GenBank/DDBJ databases">
        <title>A novel species.</title>
        <authorList>
            <person name="Gao J."/>
        </authorList>
    </citation>
    <scope>NUCLEOTIDE SEQUENCE [LARGE SCALE GENOMIC DNA]</scope>
    <source>
        <strain evidence="2 3">CRXT-G-22</strain>
    </source>
</reference>
<organism evidence="2 3">
    <name type="scientific">Streptomyces roseirectus</name>
    <dbReference type="NCBI Taxonomy" id="2768066"/>
    <lineage>
        <taxon>Bacteria</taxon>
        <taxon>Bacillati</taxon>
        <taxon>Actinomycetota</taxon>
        <taxon>Actinomycetes</taxon>
        <taxon>Kitasatosporales</taxon>
        <taxon>Streptomycetaceae</taxon>
        <taxon>Streptomyces</taxon>
    </lineage>
</organism>